<keyword evidence="2" id="KW-0808">Transferase</keyword>
<dbReference type="GO" id="GO:0016758">
    <property type="term" value="F:hexosyltransferase activity"/>
    <property type="evidence" value="ECO:0007669"/>
    <property type="project" value="UniProtKB-ARBA"/>
</dbReference>
<sequence length="338" mass="39366">MPTISQKENDVPLSIIIPVYQVERYIRPCIESVFRQGLKDKDFELIIVNDGTKDQSMEMITDIIDQHSNITVINQTNQGLSVARNNGIVRARGEYILMPDSDDMLVTNSLPFLLEKALSSKADIVVADFLRIDNKEMDQYPFDSIVQKDGTSIEKTGEELFLQDLNPHECYVWRTLFRRDFLLRHHLTFFPGIRCQDVPFTHECYLKARKCLRVSWLLNIYRQHRPFAASSSHDVKKGKEISIAIAKTWELTKLNLKPELERKLKNDIYASFCYNLWMTTKLKTMPERYEVVDILREAAPSLSFDDGIKQKLNTFLYHHAPHVLINLRIIYGKIVKNE</sequence>
<dbReference type="SUPFAM" id="SSF53448">
    <property type="entry name" value="Nucleotide-diphospho-sugar transferases"/>
    <property type="match status" value="1"/>
</dbReference>
<dbReference type="InterPro" id="IPR029044">
    <property type="entry name" value="Nucleotide-diphossugar_trans"/>
</dbReference>
<keyword evidence="3" id="KW-1185">Reference proteome</keyword>
<gene>
    <name evidence="2" type="ORF">SAMN04487850_1312</name>
</gene>
<dbReference type="AlphaFoldDB" id="A0A1I0NSW9"/>
<name>A0A1I0NSW9_9BACT</name>
<protein>
    <submittedName>
        <fullName evidence="2">Glycosyl transferase family 2</fullName>
    </submittedName>
</protein>
<organism evidence="2 3">
    <name type="scientific">Prevotella aff. ruminicola Tc2-24</name>
    <dbReference type="NCBI Taxonomy" id="81582"/>
    <lineage>
        <taxon>Bacteria</taxon>
        <taxon>Pseudomonadati</taxon>
        <taxon>Bacteroidota</taxon>
        <taxon>Bacteroidia</taxon>
        <taxon>Bacteroidales</taxon>
        <taxon>Prevotellaceae</taxon>
        <taxon>Prevotella</taxon>
    </lineage>
</organism>
<dbReference type="EMBL" id="FOIQ01000003">
    <property type="protein sequence ID" value="SEW04545.1"/>
    <property type="molecule type" value="Genomic_DNA"/>
</dbReference>
<dbReference type="PANTHER" id="PTHR22916">
    <property type="entry name" value="GLYCOSYLTRANSFERASE"/>
    <property type="match status" value="1"/>
</dbReference>
<feature type="domain" description="Glycosyltransferase 2-like" evidence="1">
    <location>
        <begin position="14"/>
        <end position="181"/>
    </location>
</feature>
<accession>A0A1I0NSW9</accession>
<dbReference type="RefSeq" id="WP_091915494.1">
    <property type="nucleotide sequence ID" value="NZ_FOIQ01000003.1"/>
</dbReference>
<dbReference type="InterPro" id="IPR001173">
    <property type="entry name" value="Glyco_trans_2-like"/>
</dbReference>
<dbReference type="PANTHER" id="PTHR22916:SF3">
    <property type="entry name" value="UDP-GLCNAC:BETAGAL BETA-1,3-N-ACETYLGLUCOSAMINYLTRANSFERASE-LIKE PROTEIN 1"/>
    <property type="match status" value="1"/>
</dbReference>
<dbReference type="Pfam" id="PF00535">
    <property type="entry name" value="Glycos_transf_2"/>
    <property type="match status" value="1"/>
</dbReference>
<dbReference type="CDD" id="cd00761">
    <property type="entry name" value="Glyco_tranf_GTA_type"/>
    <property type="match status" value="1"/>
</dbReference>
<proteinExistence type="predicted"/>
<evidence type="ECO:0000259" key="1">
    <source>
        <dbReference type="Pfam" id="PF00535"/>
    </source>
</evidence>
<reference evidence="2 3" key="1">
    <citation type="submission" date="2016-10" db="EMBL/GenBank/DDBJ databases">
        <authorList>
            <person name="de Groot N.N."/>
        </authorList>
    </citation>
    <scope>NUCLEOTIDE SEQUENCE [LARGE SCALE GENOMIC DNA]</scope>
    <source>
        <strain evidence="2 3">TC2-24</strain>
    </source>
</reference>
<dbReference type="Proteomes" id="UP000199373">
    <property type="component" value="Unassembled WGS sequence"/>
</dbReference>
<evidence type="ECO:0000313" key="3">
    <source>
        <dbReference type="Proteomes" id="UP000199373"/>
    </source>
</evidence>
<evidence type="ECO:0000313" key="2">
    <source>
        <dbReference type="EMBL" id="SEW04545.1"/>
    </source>
</evidence>
<dbReference type="Gene3D" id="3.90.550.10">
    <property type="entry name" value="Spore Coat Polysaccharide Biosynthesis Protein SpsA, Chain A"/>
    <property type="match status" value="1"/>
</dbReference>